<keyword evidence="2" id="KW-1185">Reference proteome</keyword>
<sequence>MNWLSGSMNRTGMLAVVDRAEAIRQGWLHRVALVSHRSFVPDAREAFDQYRVLREANRPSSY</sequence>
<dbReference type="EMBL" id="JBHTGL010000008">
    <property type="protein sequence ID" value="MFD0629475.1"/>
    <property type="molecule type" value="Genomic_DNA"/>
</dbReference>
<name>A0ABW2XBR4_9ACTN</name>
<organism evidence="1 2">
    <name type="scientific">Streptomyces sanglieri</name>
    <dbReference type="NCBI Taxonomy" id="193460"/>
    <lineage>
        <taxon>Bacteria</taxon>
        <taxon>Bacillati</taxon>
        <taxon>Actinomycetota</taxon>
        <taxon>Actinomycetes</taxon>
        <taxon>Kitasatosporales</taxon>
        <taxon>Streptomycetaceae</taxon>
        <taxon>Streptomyces</taxon>
    </lineage>
</organism>
<reference evidence="2" key="1">
    <citation type="journal article" date="2019" name="Int. J. Syst. Evol. Microbiol.">
        <title>The Global Catalogue of Microorganisms (GCM) 10K type strain sequencing project: providing services to taxonomists for standard genome sequencing and annotation.</title>
        <authorList>
            <consortium name="The Broad Institute Genomics Platform"/>
            <consortium name="The Broad Institute Genome Sequencing Center for Infectious Disease"/>
            <person name="Wu L."/>
            <person name="Ma J."/>
        </authorList>
    </citation>
    <scope>NUCLEOTIDE SEQUENCE [LARGE SCALE GENOMIC DNA]</scope>
    <source>
        <strain evidence="2">JCM 12607</strain>
    </source>
</reference>
<comment type="caution">
    <text evidence="1">The sequence shown here is derived from an EMBL/GenBank/DDBJ whole genome shotgun (WGS) entry which is preliminary data.</text>
</comment>
<proteinExistence type="predicted"/>
<dbReference type="Proteomes" id="UP001596915">
    <property type="component" value="Unassembled WGS sequence"/>
</dbReference>
<protein>
    <submittedName>
        <fullName evidence="1">Uncharacterized protein</fullName>
    </submittedName>
</protein>
<accession>A0ABW2XBR4</accession>
<gene>
    <name evidence="1" type="ORF">ACFQ2K_49565</name>
</gene>
<evidence type="ECO:0000313" key="2">
    <source>
        <dbReference type="Proteomes" id="UP001596915"/>
    </source>
</evidence>
<evidence type="ECO:0000313" key="1">
    <source>
        <dbReference type="EMBL" id="MFD0629475.1"/>
    </source>
</evidence>